<dbReference type="InterPro" id="IPR036915">
    <property type="entry name" value="Cyclin-like_sf"/>
</dbReference>
<comment type="similarity">
    <text evidence="6">Belongs to the cyclin family.</text>
</comment>
<proteinExistence type="inferred from homology"/>
<dbReference type="InterPro" id="IPR006671">
    <property type="entry name" value="Cyclin_N"/>
</dbReference>
<evidence type="ECO:0000256" key="6">
    <source>
        <dbReference type="RuleBase" id="RU000383"/>
    </source>
</evidence>
<evidence type="ECO:0000256" key="3">
    <source>
        <dbReference type="ARBA" id="ARBA00023127"/>
    </source>
</evidence>
<dbReference type="EMBL" id="OZ021745">
    <property type="protein sequence ID" value="CAK9312870.1"/>
    <property type="molecule type" value="Genomic_DNA"/>
</dbReference>
<organism evidence="9 10">
    <name type="scientific">Citrullus colocynthis</name>
    <name type="common">colocynth</name>
    <dbReference type="NCBI Taxonomy" id="252529"/>
    <lineage>
        <taxon>Eukaryota</taxon>
        <taxon>Viridiplantae</taxon>
        <taxon>Streptophyta</taxon>
        <taxon>Embryophyta</taxon>
        <taxon>Tracheophyta</taxon>
        <taxon>Spermatophyta</taxon>
        <taxon>Magnoliopsida</taxon>
        <taxon>eudicotyledons</taxon>
        <taxon>Gunneridae</taxon>
        <taxon>Pentapetalae</taxon>
        <taxon>rosids</taxon>
        <taxon>fabids</taxon>
        <taxon>Cucurbitales</taxon>
        <taxon>Cucurbitaceae</taxon>
        <taxon>Benincaseae</taxon>
        <taxon>Citrullus</taxon>
    </lineage>
</organism>
<keyword evidence="2" id="KW-0132">Cell division</keyword>
<feature type="domain" description="Cyclin C-terminal" evidence="8">
    <location>
        <begin position="470"/>
        <end position="588"/>
    </location>
</feature>
<comment type="subunit">
    <text evidence="1">Interacts with the CDC2 protein kinase to form a serine/threonine kinase holoenzyme complex also known as maturation promoting factor (MPF). The cyclin subunit imparts substrate specificity to the complex.</text>
</comment>
<gene>
    <name evidence="9" type="ORF">CITCOLO1_LOCUS4580</name>
</gene>
<feature type="domain" description="Cyclin-like" evidence="7">
    <location>
        <begin position="474"/>
        <end position="562"/>
    </location>
</feature>
<evidence type="ECO:0000256" key="4">
    <source>
        <dbReference type="ARBA" id="ARBA00023306"/>
    </source>
</evidence>
<evidence type="ECO:0000313" key="9">
    <source>
        <dbReference type="EMBL" id="CAK9312870.1"/>
    </source>
</evidence>
<dbReference type="InterPro" id="IPR004367">
    <property type="entry name" value="Cyclin_C-dom"/>
</dbReference>
<evidence type="ECO:0000256" key="5">
    <source>
        <dbReference type="ARBA" id="ARBA00032263"/>
    </source>
</evidence>
<name>A0ABP0XXI8_9ROSI</name>
<dbReference type="PANTHER" id="PTHR10177">
    <property type="entry name" value="CYCLINS"/>
    <property type="match status" value="1"/>
</dbReference>
<evidence type="ECO:0000256" key="1">
    <source>
        <dbReference type="ARBA" id="ARBA00011177"/>
    </source>
</evidence>
<keyword evidence="4" id="KW-0131">Cell cycle</keyword>
<dbReference type="SUPFAM" id="SSF47954">
    <property type="entry name" value="Cyclin-like"/>
    <property type="match status" value="2"/>
</dbReference>
<evidence type="ECO:0000259" key="7">
    <source>
        <dbReference type="SMART" id="SM00385"/>
    </source>
</evidence>
<dbReference type="Pfam" id="PF02984">
    <property type="entry name" value="Cyclin_C"/>
    <property type="match status" value="1"/>
</dbReference>
<keyword evidence="3 6" id="KW-0195">Cyclin</keyword>
<evidence type="ECO:0000313" key="10">
    <source>
        <dbReference type="Proteomes" id="UP001642487"/>
    </source>
</evidence>
<dbReference type="SMART" id="SM01332">
    <property type="entry name" value="Cyclin_C"/>
    <property type="match status" value="1"/>
</dbReference>
<feature type="domain" description="Cyclin-like" evidence="7">
    <location>
        <begin position="377"/>
        <end position="461"/>
    </location>
</feature>
<dbReference type="InterPro" id="IPR013763">
    <property type="entry name" value="Cyclin-like_dom"/>
</dbReference>
<accession>A0ABP0XXI8</accession>
<sequence>MFAPALPLSFRQVEIVYFQKHSLKRRRDHLDQVFYNWSYILTRILFRRLVNLNITQLCLKDMEKKKKNLIACDSFKKTPSPSRSFSPLLSPVPHPLAPPPMPAVPFHFYALKAMDDWLIGEDVGMELPVNAMQFSFQIASKILFTSSNAKVAVRITRSQSNSSSRLGANSPSLQLSLKELRKRGHTEDSERAQLDGSNASTTIIVGVRRKRRSVLKDVTNMSCESSNLGCLHASKVQVQEVSQIESLEDSPVKRMAESLGTSPVMRSDKQETTQANKFQSVIGCKNCAFPMPSGSNDHQMKVEATVCEKLNHLGSLDAISNSEDPQACTLYAHNIYDTNRVIELDQRPSTNYMEKLQKYITPIMRGILIDWLVEASNSLFQVSEEYKLISDTLYLTVNLIDRFLSQSYIERHRLQLLGVTCMLIASKYEEICAPFVEEFCCITDNAYAREEVLKMEGEVLNVLNFQLSVPTTKTFLRRFVQVAQASCKETCVEFEHLTNYLAELTLGEYSFLRFLPSAVAASVVFLARWILHQPNQPWNLALEHYTNYNVSKLRTSVLALEDLRLNPTGCPLNAVFQKYRQQKVRYTF</sequence>
<dbReference type="SMART" id="SM00385">
    <property type="entry name" value="CYCLIN"/>
    <property type="match status" value="2"/>
</dbReference>
<evidence type="ECO:0000259" key="8">
    <source>
        <dbReference type="SMART" id="SM01332"/>
    </source>
</evidence>
<protein>
    <recommendedName>
        <fullName evidence="5">B-like cyclin</fullName>
    </recommendedName>
</protein>
<dbReference type="Pfam" id="PF00134">
    <property type="entry name" value="Cyclin_N"/>
    <property type="match status" value="1"/>
</dbReference>
<dbReference type="Gene3D" id="1.10.472.10">
    <property type="entry name" value="Cyclin-like"/>
    <property type="match status" value="2"/>
</dbReference>
<reference evidence="9 10" key="1">
    <citation type="submission" date="2024-03" db="EMBL/GenBank/DDBJ databases">
        <authorList>
            <person name="Gkanogiannis A."/>
            <person name="Becerra Lopez-Lavalle L."/>
        </authorList>
    </citation>
    <scope>NUCLEOTIDE SEQUENCE [LARGE SCALE GENOMIC DNA]</scope>
</reference>
<dbReference type="Proteomes" id="UP001642487">
    <property type="component" value="Chromosome 11"/>
</dbReference>
<dbReference type="InterPro" id="IPR039361">
    <property type="entry name" value="Cyclin"/>
</dbReference>
<keyword evidence="10" id="KW-1185">Reference proteome</keyword>
<evidence type="ECO:0000256" key="2">
    <source>
        <dbReference type="ARBA" id="ARBA00022618"/>
    </source>
</evidence>